<dbReference type="EMBL" id="CP042829">
    <property type="protein sequence ID" value="QFG02158.1"/>
    <property type="molecule type" value="Genomic_DNA"/>
</dbReference>
<dbReference type="NCBIfam" id="TIGR01554">
    <property type="entry name" value="major_cap_HK97"/>
    <property type="match status" value="1"/>
</dbReference>
<comment type="subcellular location">
    <subcellularLocation>
        <location evidence="1">Virion</location>
    </subcellularLocation>
</comment>
<dbReference type="Gene3D" id="3.30.2400.10">
    <property type="entry name" value="Major capsid protein gp5"/>
    <property type="match status" value="1"/>
</dbReference>
<organism evidence="3 4">
    <name type="scientific">Tepidiforma bonchosmolovskayae</name>
    <dbReference type="NCBI Taxonomy" id="2601677"/>
    <lineage>
        <taxon>Bacteria</taxon>
        <taxon>Bacillati</taxon>
        <taxon>Chloroflexota</taxon>
        <taxon>Tepidiformia</taxon>
        <taxon>Tepidiformales</taxon>
        <taxon>Tepidiformaceae</taxon>
        <taxon>Tepidiforma</taxon>
    </lineage>
</organism>
<evidence type="ECO:0000256" key="1">
    <source>
        <dbReference type="ARBA" id="ARBA00004328"/>
    </source>
</evidence>
<evidence type="ECO:0000313" key="4">
    <source>
        <dbReference type="Proteomes" id="UP000326331"/>
    </source>
</evidence>
<sequence length="401" mass="42858">MSIETINRELLTLQERLDHVAAKAVKTDAGDIDFSGVTVYGDISNSAKAERFIADQKQFAELLNRRAVLGAMAEVESWRELAEESKALISGSGSPRGDLATRLAVALKGAPAGSVQGVSFAPLELKALMTTSAGYPPETLRSGRVEVTPTRPTLVMDLPPMIRTVQNAFKYVRESTFTNAAAEVAEGGAYPEASLAYTEVSEPVQKVAVNIPVTEEQLEDDPAVEDLIRARLSEMIRQRLDSQLLNGNGTAPNLRGVRNVSGINAVSQGTDTVLDAIYKGIVACRTTGYAQPDAIVIHPTNLQAVRLAKSTDGQYLFGPPSSSLTMPIWGLRVVETSAIPAGKVVVGDWANYSALAMRSNIDIQVGYSGTGFTAGIKTIRMDLRAAFAVFRPSAFAEVTLA</sequence>
<dbReference type="Pfam" id="PF05065">
    <property type="entry name" value="Phage_capsid"/>
    <property type="match status" value="1"/>
</dbReference>
<feature type="domain" description="Phage capsid-like C-terminal" evidence="2">
    <location>
        <begin position="156"/>
        <end position="396"/>
    </location>
</feature>
<gene>
    <name evidence="3" type="ORF">Tbon_02215</name>
</gene>
<evidence type="ECO:0000259" key="2">
    <source>
        <dbReference type="Pfam" id="PF05065"/>
    </source>
</evidence>
<protein>
    <submittedName>
        <fullName evidence="3">Phage major capsid protein</fullName>
    </submittedName>
</protein>
<dbReference type="InterPro" id="IPR024455">
    <property type="entry name" value="Phage_capsid"/>
</dbReference>
<dbReference type="InterPro" id="IPR054612">
    <property type="entry name" value="Phage_capsid-like_C"/>
</dbReference>
<reference evidence="3 4" key="1">
    <citation type="submission" date="2019-10" db="EMBL/GenBank/DDBJ databases">
        <title>Thermopilla bonchosmolovskayae gen. nov., sp. nov., a moderately thermophilic Chloroflexi bacterium from a Chukotka hot spring (Arctic, Russia), representing a novel classis Thermopillaia, which include previously uncultivated lineage OLB14.</title>
        <authorList>
            <person name="Kochetkova T.V."/>
            <person name="Zayulina K.S."/>
            <person name="Zhigarkov V.S."/>
            <person name="Minaev N.V."/>
            <person name="Novikov A."/>
            <person name="Toshchakov S.V."/>
            <person name="Elcheninov A.G."/>
            <person name="Kublanov I.V."/>
        </authorList>
    </citation>
    <scope>NUCLEOTIDE SEQUENCE [LARGE SCALE GENOMIC DNA]</scope>
    <source>
        <strain evidence="3 4">3753O</strain>
    </source>
</reference>
<dbReference type="Proteomes" id="UP000326331">
    <property type="component" value="Chromosome"/>
</dbReference>
<evidence type="ECO:0000313" key="3">
    <source>
        <dbReference type="EMBL" id="QFG02158.1"/>
    </source>
</evidence>
<accession>A0ABX6BZ14</accession>
<dbReference type="Gene3D" id="3.30.2320.10">
    <property type="entry name" value="hypothetical protein PF0899 domain"/>
    <property type="match status" value="1"/>
</dbReference>
<dbReference type="SUPFAM" id="SSF56563">
    <property type="entry name" value="Major capsid protein gp5"/>
    <property type="match status" value="1"/>
</dbReference>
<proteinExistence type="predicted"/>
<dbReference type="RefSeq" id="WP_158066094.1">
    <property type="nucleotide sequence ID" value="NZ_CP042829.1"/>
</dbReference>
<keyword evidence="4" id="KW-1185">Reference proteome</keyword>
<name>A0ABX6BZ14_9CHLR</name>